<evidence type="ECO:0000313" key="2">
    <source>
        <dbReference type="Proteomes" id="UP001081071"/>
    </source>
</evidence>
<comment type="caution">
    <text evidence="1">The sequence shown here is derived from an EMBL/GenBank/DDBJ whole genome shotgun (WGS) entry which is preliminary data.</text>
</comment>
<evidence type="ECO:0000313" key="1">
    <source>
        <dbReference type="EMBL" id="MCZ4518023.1"/>
    </source>
</evidence>
<gene>
    <name evidence="1" type="ORF">O4220_05790</name>
</gene>
<keyword evidence="2" id="KW-1185">Reference proteome</keyword>
<dbReference type="RefSeq" id="WP_269602706.1">
    <property type="nucleotide sequence ID" value="NZ_JAPWIJ010000002.1"/>
</dbReference>
<dbReference type="EMBL" id="JAPWIJ010000002">
    <property type="protein sequence ID" value="MCZ4518023.1"/>
    <property type="molecule type" value="Genomic_DNA"/>
</dbReference>
<dbReference type="Proteomes" id="UP001081071">
    <property type="component" value="Unassembled WGS sequence"/>
</dbReference>
<organism evidence="1 2">
    <name type="scientific">Rhodococcus ruber</name>
    <dbReference type="NCBI Taxonomy" id="1830"/>
    <lineage>
        <taxon>Bacteria</taxon>
        <taxon>Bacillati</taxon>
        <taxon>Actinomycetota</taxon>
        <taxon>Actinomycetes</taxon>
        <taxon>Mycobacteriales</taxon>
        <taxon>Nocardiaceae</taxon>
        <taxon>Rhodococcus</taxon>
    </lineage>
</organism>
<name>A0ABT4MAM8_9NOCA</name>
<accession>A0ABT4MAM8</accession>
<sequence>MMTKWREVTSAECQEDFDDLLDVCVEIAAERIGENWGLDPVAVVNHISLGQRVLASPRSEGATETSVVVRNPLVDLLRAAAVDVRSYAIVSDATAEGASDTHLEVLLEHREYAMQIRVPYMISDVRAFELGPMKAAVGQRLLWG</sequence>
<reference evidence="1" key="1">
    <citation type="submission" date="2022-12" db="EMBL/GenBank/DDBJ databases">
        <authorList>
            <person name="Krivoruchko A.V."/>
            <person name="Elkin A."/>
        </authorList>
    </citation>
    <scope>NUCLEOTIDE SEQUENCE</scope>
    <source>
        <strain evidence="1">IEGM 1391</strain>
    </source>
</reference>
<proteinExistence type="predicted"/>
<protein>
    <submittedName>
        <fullName evidence="1">Uncharacterized protein</fullName>
    </submittedName>
</protein>